<comment type="function">
    <text evidence="11">Required for correct processing of both the 5' and 3' ends of 5S rRNA precursor. Cleaves both sides of a double-stranded region yielding mature 5S rRNA in one step.</text>
</comment>
<sequence length="187" mass="20888">MKKMNIKEVIVVEGKHDKQKVESCVNADIIVSSGLHVSQKFLDLCDALNKERGIIVFTDPDGPGEMIRRKIVERVGTCKHASLHVSQSRKNKKVGIEHASPEMILDALSRVAVFDVNEASLTIQELHELGLSGRIDSQQLRDKLSKAYSIPRMNAKRSLKYLNMLGLTKEDIKQTLESGEALGNNRK</sequence>
<dbReference type="GO" id="GO:0005737">
    <property type="term" value="C:cytoplasm"/>
    <property type="evidence" value="ECO:0007669"/>
    <property type="project" value="UniProtKB-SubCell"/>
</dbReference>
<organism evidence="14 15">
    <name type="scientific">Erysipelothrix larvae</name>
    <dbReference type="NCBI Taxonomy" id="1514105"/>
    <lineage>
        <taxon>Bacteria</taxon>
        <taxon>Bacillati</taxon>
        <taxon>Bacillota</taxon>
        <taxon>Erysipelotrichia</taxon>
        <taxon>Erysipelotrichales</taxon>
        <taxon>Erysipelotrichaceae</taxon>
        <taxon>Erysipelothrix</taxon>
    </lineage>
</organism>
<dbReference type="SUPFAM" id="SSF110455">
    <property type="entry name" value="Toprim domain"/>
    <property type="match status" value="1"/>
</dbReference>
<evidence type="ECO:0000256" key="11">
    <source>
        <dbReference type="HAMAP-Rule" id="MF_01469"/>
    </source>
</evidence>
<dbReference type="NCBIfam" id="TIGR00334">
    <property type="entry name" value="5S_RNA_mat_M5"/>
    <property type="match status" value="1"/>
</dbReference>
<dbReference type="AlphaFoldDB" id="A0A0X8GXY0"/>
<keyword evidence="10 11" id="KW-0694">RNA-binding</keyword>
<dbReference type="STRING" id="1514105.AOC36_00190"/>
<evidence type="ECO:0000256" key="6">
    <source>
        <dbReference type="ARBA" id="ARBA00022730"/>
    </source>
</evidence>
<evidence type="ECO:0000313" key="14">
    <source>
        <dbReference type="EMBL" id="AMC92465.1"/>
    </source>
</evidence>
<evidence type="ECO:0000313" key="15">
    <source>
        <dbReference type="Proteomes" id="UP000063781"/>
    </source>
</evidence>
<dbReference type="GO" id="GO:0019843">
    <property type="term" value="F:rRNA binding"/>
    <property type="evidence" value="ECO:0007669"/>
    <property type="project" value="UniProtKB-KW"/>
</dbReference>
<protein>
    <recommendedName>
        <fullName evidence="11 12">Ribonuclease M5</fullName>
        <ecNumber evidence="11 12">3.1.26.8</ecNumber>
    </recommendedName>
    <alternativeName>
        <fullName evidence="11">RNase M5</fullName>
    </alternativeName>
    <alternativeName>
        <fullName evidence="11">Ribosomal RNA terminal maturase M5</fullName>
    </alternativeName>
</protein>
<accession>A0A0X8GXY0</accession>
<dbReference type="PANTHER" id="PTHR39156">
    <property type="entry name" value="RIBONUCLEASE M5"/>
    <property type="match status" value="1"/>
</dbReference>
<dbReference type="EMBL" id="CP013213">
    <property type="protein sequence ID" value="AMC92465.1"/>
    <property type="molecule type" value="Genomic_DNA"/>
</dbReference>
<dbReference type="Pfam" id="PF01751">
    <property type="entry name" value="Toprim"/>
    <property type="match status" value="1"/>
</dbReference>
<evidence type="ECO:0000256" key="2">
    <source>
        <dbReference type="ARBA" id="ARBA00022517"/>
    </source>
</evidence>
<evidence type="ECO:0000256" key="3">
    <source>
        <dbReference type="ARBA" id="ARBA00022552"/>
    </source>
</evidence>
<proteinExistence type="inferred from homology"/>
<reference evidence="14 15" key="1">
    <citation type="submission" date="2015-10" db="EMBL/GenBank/DDBJ databases">
        <title>Erysipelothrix larvae sp. LV19 isolated from the larval gut of the rhinoceros beetle, Trypoxylus dichotomus.</title>
        <authorList>
            <person name="Lim S."/>
            <person name="Kim B.-C."/>
        </authorList>
    </citation>
    <scope>NUCLEOTIDE SEQUENCE [LARGE SCALE GENOMIC DNA]</scope>
    <source>
        <strain evidence="14 15">LV19</strain>
    </source>
</reference>
<dbReference type="Proteomes" id="UP000063781">
    <property type="component" value="Chromosome"/>
</dbReference>
<dbReference type="KEGG" id="erl:AOC36_00190"/>
<dbReference type="PROSITE" id="PS50880">
    <property type="entry name" value="TOPRIM"/>
    <property type="match status" value="1"/>
</dbReference>
<dbReference type="Pfam" id="PF13331">
    <property type="entry name" value="DUF4093"/>
    <property type="match status" value="1"/>
</dbReference>
<dbReference type="OrthoDB" id="9791329at2"/>
<evidence type="ECO:0000259" key="13">
    <source>
        <dbReference type="PROSITE" id="PS50880"/>
    </source>
</evidence>
<dbReference type="SMART" id="SM00493">
    <property type="entry name" value="TOPRIM"/>
    <property type="match status" value="1"/>
</dbReference>
<dbReference type="GO" id="GO:0006364">
    <property type="term" value="P:rRNA processing"/>
    <property type="evidence" value="ECO:0007669"/>
    <property type="project" value="UniProtKB-UniRule"/>
</dbReference>
<dbReference type="InterPro" id="IPR006171">
    <property type="entry name" value="TOPRIM_dom"/>
</dbReference>
<evidence type="ECO:0000256" key="10">
    <source>
        <dbReference type="ARBA" id="ARBA00022884"/>
    </source>
</evidence>
<gene>
    <name evidence="11" type="primary">rnmV</name>
    <name evidence="14" type="ORF">AOC36_00190</name>
</gene>
<dbReference type="HAMAP" id="MF_01469">
    <property type="entry name" value="RNase_M5"/>
    <property type="match status" value="1"/>
</dbReference>
<dbReference type="InterPro" id="IPR025156">
    <property type="entry name" value="RNase_M5_C"/>
</dbReference>
<evidence type="ECO:0000256" key="1">
    <source>
        <dbReference type="ARBA" id="ARBA00022490"/>
    </source>
</evidence>
<dbReference type="InterPro" id="IPR034141">
    <property type="entry name" value="TOPRIM_RNase_M5-like"/>
</dbReference>
<dbReference type="GO" id="GO:0046872">
    <property type="term" value="F:metal ion binding"/>
    <property type="evidence" value="ECO:0007669"/>
    <property type="project" value="UniProtKB-KW"/>
</dbReference>
<evidence type="ECO:0000256" key="9">
    <source>
        <dbReference type="ARBA" id="ARBA00022842"/>
    </source>
</evidence>
<evidence type="ECO:0000256" key="8">
    <source>
        <dbReference type="ARBA" id="ARBA00022801"/>
    </source>
</evidence>
<dbReference type="Gene3D" id="3.40.1360.10">
    <property type="match status" value="1"/>
</dbReference>
<name>A0A0X8GXY0_9FIRM</name>
<dbReference type="RefSeq" id="WP_067629694.1">
    <property type="nucleotide sequence ID" value="NZ_CP013213.1"/>
</dbReference>
<dbReference type="CDD" id="cd01027">
    <property type="entry name" value="TOPRIM_RNase_M5_like"/>
    <property type="match status" value="1"/>
</dbReference>
<keyword evidence="5" id="KW-0479">Metal-binding</keyword>
<dbReference type="InterPro" id="IPR004466">
    <property type="entry name" value="RNase_M5"/>
</dbReference>
<comment type="subcellular location">
    <subcellularLocation>
        <location evidence="11">Cytoplasm</location>
    </subcellularLocation>
</comment>
<keyword evidence="8 11" id="KW-0378">Hydrolase</keyword>
<keyword evidence="7 11" id="KW-0255">Endonuclease</keyword>
<comment type="similarity">
    <text evidence="11">Belongs to the ribonuclease M5 family.</text>
</comment>
<dbReference type="EC" id="3.1.26.8" evidence="11 12"/>
<evidence type="ECO:0000256" key="7">
    <source>
        <dbReference type="ARBA" id="ARBA00022759"/>
    </source>
</evidence>
<keyword evidence="2 11" id="KW-0690">Ribosome biogenesis</keyword>
<keyword evidence="9" id="KW-0460">Magnesium</keyword>
<feature type="domain" description="Toprim" evidence="13">
    <location>
        <begin position="7"/>
        <end position="93"/>
    </location>
</feature>
<keyword evidence="3 11" id="KW-0698">rRNA processing</keyword>
<keyword evidence="4 11" id="KW-0540">Nuclease</keyword>
<dbReference type="GO" id="GO:0043822">
    <property type="term" value="F:ribonuclease M5 activity"/>
    <property type="evidence" value="ECO:0007669"/>
    <property type="project" value="UniProtKB-UniRule"/>
</dbReference>
<evidence type="ECO:0000256" key="12">
    <source>
        <dbReference type="NCBIfam" id="TIGR00334"/>
    </source>
</evidence>
<comment type="catalytic activity">
    <reaction evidence="11">
        <text>Endonucleolytic cleavage of RNA, removing 21 and 42 nucleotides, respectively, from the 5'- and 3'-termini of a 5S-rRNA precursor.</text>
        <dbReference type="EC" id="3.1.26.8"/>
    </reaction>
</comment>
<evidence type="ECO:0000256" key="5">
    <source>
        <dbReference type="ARBA" id="ARBA00022723"/>
    </source>
</evidence>
<keyword evidence="15" id="KW-1185">Reference proteome</keyword>
<keyword evidence="1 11" id="KW-0963">Cytoplasm</keyword>
<dbReference type="PANTHER" id="PTHR39156:SF2">
    <property type="entry name" value="DNA PRIMASE (BACTERIAL TYPE) AND SMALL PRIMASE-LIKE PROTEINS"/>
    <property type="match status" value="1"/>
</dbReference>
<keyword evidence="6 11" id="KW-0699">rRNA-binding</keyword>
<evidence type="ECO:0000256" key="4">
    <source>
        <dbReference type="ARBA" id="ARBA00022722"/>
    </source>
</evidence>